<gene>
    <name evidence="2" type="ORF">C7C56_012630</name>
</gene>
<evidence type="ECO:0000256" key="1">
    <source>
        <dbReference type="SAM" id="SignalP"/>
    </source>
</evidence>
<dbReference type="Proteomes" id="UP000241421">
    <property type="component" value="Unassembled WGS sequence"/>
</dbReference>
<evidence type="ECO:0000313" key="3">
    <source>
        <dbReference type="Proteomes" id="UP000241421"/>
    </source>
</evidence>
<evidence type="ECO:0000313" key="2">
    <source>
        <dbReference type="EMBL" id="PWF48262.1"/>
    </source>
</evidence>
<proteinExistence type="predicted"/>
<sequence length="251" mass="26573">MKKQFTLGLVAAAFFAHAAGAAEPLQTPAPEGAGTVPAGKPVAWKYRALLSGLDLFERRSAELAPGATLRFKLPKGISLAPDTTVEIALAQDPIKLQTAPDNSFTLTRETRTGAGKADVVVRGRHFAPEEYRHPNIEVSTPGLPAHVRRLGDLRLACEVQVEIAKADLLAARAILGTFGLFGLNICKSDSNIGMDAPGQYDAITLSADGREMKLSKLSGRFNAPLGDAAWPDATLLQFTLGGQPAQPSLQP</sequence>
<protein>
    <submittedName>
        <fullName evidence="2">Uncharacterized protein</fullName>
    </submittedName>
</protein>
<keyword evidence="3" id="KW-1185">Reference proteome</keyword>
<dbReference type="OrthoDB" id="8756031at2"/>
<dbReference type="EMBL" id="PXWF02000204">
    <property type="protein sequence ID" value="PWF48262.1"/>
    <property type="molecule type" value="Genomic_DNA"/>
</dbReference>
<keyword evidence="1" id="KW-0732">Signal</keyword>
<feature type="chain" id="PRO_5015402829" evidence="1">
    <location>
        <begin position="19"/>
        <end position="251"/>
    </location>
</feature>
<organism evidence="2 3">
    <name type="scientific">Massilia glaciei</name>
    <dbReference type="NCBI Taxonomy" id="1524097"/>
    <lineage>
        <taxon>Bacteria</taxon>
        <taxon>Pseudomonadati</taxon>
        <taxon>Pseudomonadota</taxon>
        <taxon>Betaproteobacteria</taxon>
        <taxon>Burkholderiales</taxon>
        <taxon>Oxalobacteraceae</taxon>
        <taxon>Telluria group</taxon>
        <taxon>Massilia</taxon>
    </lineage>
</organism>
<dbReference type="AlphaFoldDB" id="A0A2U2HLF3"/>
<dbReference type="RefSeq" id="WP_106757752.1">
    <property type="nucleotide sequence ID" value="NZ_PXWF02000204.1"/>
</dbReference>
<accession>A0A2U2HLF3</accession>
<feature type="signal peptide" evidence="1">
    <location>
        <begin position="1"/>
        <end position="18"/>
    </location>
</feature>
<reference evidence="2 3" key="1">
    <citation type="submission" date="2018-04" db="EMBL/GenBank/DDBJ databases">
        <title>Massilia violaceinigra sp. nov., a novel purple-pigmented bacterium isolated from Tianshan glacier, Xinjiang, China.</title>
        <authorList>
            <person name="Wang H."/>
        </authorList>
    </citation>
    <scope>NUCLEOTIDE SEQUENCE [LARGE SCALE GENOMIC DNA]</scope>
    <source>
        <strain evidence="2 3">B448-2</strain>
    </source>
</reference>
<name>A0A2U2HLF3_9BURK</name>
<comment type="caution">
    <text evidence="2">The sequence shown here is derived from an EMBL/GenBank/DDBJ whole genome shotgun (WGS) entry which is preliminary data.</text>
</comment>